<evidence type="ECO:0000313" key="6">
    <source>
        <dbReference type="EMBL" id="EFM1445048.1"/>
    </source>
</evidence>
<reference evidence="6 7" key="1">
    <citation type="submission" date="2020-04" db="EMBL/GenBank/DDBJ databases">
        <authorList>
            <consortium name="GenomeTrakr network: Whole genome sequencing for foodborne pathogen traceback"/>
        </authorList>
    </citation>
    <scope>NUCLEOTIDE SEQUENCE [LARGE SCALE GENOMIC DNA]</scope>
    <source>
        <strain evidence="6 7">PSU-2464</strain>
    </source>
</reference>
<dbReference type="Pfam" id="PF01420">
    <property type="entry name" value="Methylase_S"/>
    <property type="match status" value="2"/>
</dbReference>
<keyword evidence="6" id="KW-0540">Nuclease</keyword>
<keyword evidence="6" id="KW-0378">Hydrolase</keyword>
<name>A0A8S7XY45_ECOLX</name>
<dbReference type="InterPro" id="IPR000055">
    <property type="entry name" value="Restrct_endonuc_typeI_TRD"/>
</dbReference>
<organism evidence="6 7">
    <name type="scientific">Escherichia coli</name>
    <dbReference type="NCBI Taxonomy" id="562"/>
    <lineage>
        <taxon>Bacteria</taxon>
        <taxon>Pseudomonadati</taxon>
        <taxon>Pseudomonadota</taxon>
        <taxon>Gammaproteobacteria</taxon>
        <taxon>Enterobacterales</taxon>
        <taxon>Enterobacteriaceae</taxon>
        <taxon>Escherichia</taxon>
    </lineage>
</organism>
<dbReference type="AlphaFoldDB" id="A0A8S7XY45"/>
<comment type="similarity">
    <text evidence="1">Belongs to the type-I restriction system S methylase family.</text>
</comment>
<evidence type="ECO:0000256" key="3">
    <source>
        <dbReference type="ARBA" id="ARBA00023125"/>
    </source>
</evidence>
<dbReference type="CDD" id="cd17262">
    <property type="entry name" value="RMtype1_S_Aco12261I-TRD2-CR2"/>
    <property type="match status" value="1"/>
</dbReference>
<evidence type="ECO:0000259" key="5">
    <source>
        <dbReference type="Pfam" id="PF01420"/>
    </source>
</evidence>
<evidence type="ECO:0000256" key="4">
    <source>
        <dbReference type="SAM" id="Coils"/>
    </source>
</evidence>
<feature type="domain" description="Type I restriction modification DNA specificity" evidence="5">
    <location>
        <begin position="21"/>
        <end position="183"/>
    </location>
</feature>
<keyword evidence="6" id="KW-0255">Endonuclease</keyword>
<dbReference type="GO" id="GO:0003677">
    <property type="term" value="F:DNA binding"/>
    <property type="evidence" value="ECO:0007669"/>
    <property type="project" value="UniProtKB-KW"/>
</dbReference>
<dbReference type="InterPro" id="IPR052021">
    <property type="entry name" value="Type-I_RS_S_subunit"/>
</dbReference>
<dbReference type="SUPFAM" id="SSF116734">
    <property type="entry name" value="DNA methylase specificity domain"/>
    <property type="match status" value="2"/>
</dbReference>
<accession>A0A8S7XY45</accession>
<dbReference type="EMBL" id="AATJYL010000009">
    <property type="protein sequence ID" value="EFM1445048.1"/>
    <property type="molecule type" value="Genomic_DNA"/>
</dbReference>
<evidence type="ECO:0000313" key="7">
    <source>
        <dbReference type="Proteomes" id="UP000519182"/>
    </source>
</evidence>
<feature type="domain" description="Type I restriction modification DNA specificity" evidence="5">
    <location>
        <begin position="329"/>
        <end position="390"/>
    </location>
</feature>
<gene>
    <name evidence="6" type="ORF">HEP34_001340</name>
</gene>
<dbReference type="RefSeq" id="WP_054250739.1">
    <property type="nucleotide sequence ID" value="NZ_JBDICZ010000112.1"/>
</dbReference>
<comment type="caution">
    <text evidence="6">The sequence shown here is derived from an EMBL/GenBank/DDBJ whole genome shotgun (WGS) entry which is preliminary data.</text>
</comment>
<proteinExistence type="inferred from homology"/>
<evidence type="ECO:0000256" key="2">
    <source>
        <dbReference type="ARBA" id="ARBA00022747"/>
    </source>
</evidence>
<keyword evidence="2" id="KW-0680">Restriction system</keyword>
<dbReference type="InterPro" id="IPR044946">
    <property type="entry name" value="Restrct_endonuc_typeI_TRD_sf"/>
</dbReference>
<evidence type="ECO:0000256" key="1">
    <source>
        <dbReference type="ARBA" id="ARBA00010923"/>
    </source>
</evidence>
<keyword evidence="3" id="KW-0238">DNA-binding</keyword>
<dbReference type="Gene3D" id="1.10.287.1120">
    <property type="entry name" value="Bipartite methylase S protein"/>
    <property type="match status" value="2"/>
</dbReference>
<dbReference type="PANTHER" id="PTHR30408:SF12">
    <property type="entry name" value="TYPE I RESTRICTION ENZYME MJAVIII SPECIFICITY SUBUNIT"/>
    <property type="match status" value="1"/>
</dbReference>
<sequence length="421" mass="48150">MAFNYEINQLELMQARIKNVPHGWQFTYVGKVFSIRNNLRKPISEEERSMSPGNYPYYGPTKIQGYIGTYEQDGSYALIGEDGDHFLKFEKQSMTQLVDGKCTVNNHAHIIEGTQEATREWFYYYFMHRDIFSFLSRQGAGRYKLNKASLEKMPLLLPPIAEQKKIAQILSTWDKAVAVTEKLLVNSQQQKKALMQQLLTGKKRLLDDNGVRFSETWELYTFAKLFQRVTKKNNGKSTNVVTISGQHGLIKQEDFFKKTVASDTLDGYFLLKKGQFAYNKSYSNGYPMGAIKRLNRYPEGVVTTLYICFEISTPKESFGDYWEHYFESGLLNNSLSQIAHEGGRAHGLLNVKPSDFFSLKVPVPSFEEQQKIAAVLSAADAEMSMLEKKLACLKEEKKALMQQLLTGKRRVKVESEETVSA</sequence>
<dbReference type="Proteomes" id="UP000519182">
    <property type="component" value="Unassembled WGS sequence"/>
</dbReference>
<dbReference type="Gene3D" id="3.90.220.20">
    <property type="entry name" value="DNA methylase specificity domains"/>
    <property type="match status" value="1"/>
</dbReference>
<dbReference type="GO" id="GO:0009307">
    <property type="term" value="P:DNA restriction-modification system"/>
    <property type="evidence" value="ECO:0007669"/>
    <property type="project" value="UniProtKB-KW"/>
</dbReference>
<dbReference type="PANTHER" id="PTHR30408">
    <property type="entry name" value="TYPE-1 RESTRICTION ENZYME ECOKI SPECIFICITY PROTEIN"/>
    <property type="match status" value="1"/>
</dbReference>
<protein>
    <submittedName>
        <fullName evidence="6">Restriction endonuclease subunit S</fullName>
    </submittedName>
</protein>
<dbReference type="GO" id="GO:0004519">
    <property type="term" value="F:endonuclease activity"/>
    <property type="evidence" value="ECO:0007669"/>
    <property type="project" value="UniProtKB-KW"/>
</dbReference>
<keyword evidence="4" id="KW-0175">Coiled coil</keyword>
<feature type="coiled-coil region" evidence="4">
    <location>
        <begin position="376"/>
        <end position="403"/>
    </location>
</feature>